<sequence>MCRRRWTGPCSRRRRRRSR</sequence>
<name>A0A0A9BSP3_ARUDO</name>
<reference evidence="1" key="2">
    <citation type="journal article" date="2015" name="Data Brief">
        <title>Shoot transcriptome of the giant reed, Arundo donax.</title>
        <authorList>
            <person name="Barrero R.A."/>
            <person name="Guerrero F.D."/>
            <person name="Moolhuijzen P."/>
            <person name="Goolsby J.A."/>
            <person name="Tidwell J."/>
            <person name="Bellgard S.E."/>
            <person name="Bellgard M.I."/>
        </authorList>
    </citation>
    <scope>NUCLEOTIDE SEQUENCE</scope>
    <source>
        <tissue evidence="1">Shoot tissue taken approximately 20 cm above the soil surface</tissue>
    </source>
</reference>
<evidence type="ECO:0000313" key="1">
    <source>
        <dbReference type="EMBL" id="JAD64170.1"/>
    </source>
</evidence>
<protein>
    <submittedName>
        <fullName evidence="1">Uncharacterized protein</fullName>
    </submittedName>
</protein>
<reference evidence="1" key="1">
    <citation type="submission" date="2014-09" db="EMBL/GenBank/DDBJ databases">
        <authorList>
            <person name="Magalhaes I.L.F."/>
            <person name="Oliveira U."/>
            <person name="Santos F.R."/>
            <person name="Vidigal T.H.D.A."/>
            <person name="Brescovit A.D."/>
            <person name="Santos A.J."/>
        </authorList>
    </citation>
    <scope>NUCLEOTIDE SEQUENCE</scope>
    <source>
        <tissue evidence="1">Shoot tissue taken approximately 20 cm above the soil surface</tissue>
    </source>
</reference>
<dbReference type="EMBL" id="GBRH01233725">
    <property type="protein sequence ID" value="JAD64170.1"/>
    <property type="molecule type" value="Transcribed_RNA"/>
</dbReference>
<accession>A0A0A9BSP3</accession>
<proteinExistence type="predicted"/>
<organism evidence="1">
    <name type="scientific">Arundo donax</name>
    <name type="common">Giant reed</name>
    <name type="synonym">Donax arundinaceus</name>
    <dbReference type="NCBI Taxonomy" id="35708"/>
    <lineage>
        <taxon>Eukaryota</taxon>
        <taxon>Viridiplantae</taxon>
        <taxon>Streptophyta</taxon>
        <taxon>Embryophyta</taxon>
        <taxon>Tracheophyta</taxon>
        <taxon>Spermatophyta</taxon>
        <taxon>Magnoliopsida</taxon>
        <taxon>Liliopsida</taxon>
        <taxon>Poales</taxon>
        <taxon>Poaceae</taxon>
        <taxon>PACMAD clade</taxon>
        <taxon>Arundinoideae</taxon>
        <taxon>Arundineae</taxon>
        <taxon>Arundo</taxon>
    </lineage>
</organism>
<dbReference type="AlphaFoldDB" id="A0A0A9BSP3"/>